<evidence type="ECO:0000256" key="9">
    <source>
        <dbReference type="ARBA" id="ARBA00023204"/>
    </source>
</evidence>
<feature type="domain" description="Nudix hydrolase" evidence="13">
    <location>
        <begin position="2"/>
        <end position="50"/>
    </location>
</feature>
<dbReference type="PANTHER" id="PTHR47707:SF1">
    <property type="entry name" value="NUDIX HYDROLASE FAMILY PROTEIN"/>
    <property type="match status" value="1"/>
</dbReference>
<evidence type="ECO:0000256" key="7">
    <source>
        <dbReference type="ARBA" id="ARBA00022801"/>
    </source>
</evidence>
<keyword evidence="3" id="KW-0515">Mutator protein</keyword>
<evidence type="ECO:0000256" key="6">
    <source>
        <dbReference type="ARBA" id="ARBA00022763"/>
    </source>
</evidence>
<evidence type="ECO:0000256" key="5">
    <source>
        <dbReference type="ARBA" id="ARBA00022723"/>
    </source>
</evidence>
<keyword evidence="9" id="KW-0234">DNA repair</keyword>
<evidence type="ECO:0000256" key="11">
    <source>
        <dbReference type="ARBA" id="ARBA00038905"/>
    </source>
</evidence>
<dbReference type="EC" id="3.6.1.55" evidence="11"/>
<keyword evidence="5" id="KW-0479">Metal-binding</keyword>
<dbReference type="Pfam" id="PF00293">
    <property type="entry name" value="NUDIX"/>
    <property type="match status" value="1"/>
</dbReference>
<dbReference type="GO" id="GO:0008413">
    <property type="term" value="F:8-oxo-7,8-dihydroguanosine triphosphate pyrophosphatase activity"/>
    <property type="evidence" value="ECO:0007669"/>
    <property type="project" value="TreeGrafter"/>
</dbReference>
<dbReference type="SUPFAM" id="SSF55811">
    <property type="entry name" value="Nudix"/>
    <property type="match status" value="1"/>
</dbReference>
<name>A0A382XRH9_9ZZZZ</name>
<evidence type="ECO:0000256" key="12">
    <source>
        <dbReference type="SAM" id="MobiDB-lite"/>
    </source>
</evidence>
<keyword evidence="8" id="KW-0460">Magnesium</keyword>
<evidence type="ECO:0000256" key="10">
    <source>
        <dbReference type="ARBA" id="ARBA00035861"/>
    </source>
</evidence>
<accession>A0A382XRH9</accession>
<dbReference type="Gene3D" id="3.90.79.10">
    <property type="entry name" value="Nucleoside Triphosphate Pyrophosphohydrolase"/>
    <property type="match status" value="1"/>
</dbReference>
<dbReference type="EMBL" id="UINC01169850">
    <property type="protein sequence ID" value="SVD73593.1"/>
    <property type="molecule type" value="Genomic_DNA"/>
</dbReference>
<evidence type="ECO:0000256" key="1">
    <source>
        <dbReference type="ARBA" id="ARBA00001946"/>
    </source>
</evidence>
<proteinExistence type="inferred from homology"/>
<dbReference type="GO" id="GO:0046872">
    <property type="term" value="F:metal ion binding"/>
    <property type="evidence" value="ECO:0007669"/>
    <property type="project" value="UniProtKB-KW"/>
</dbReference>
<dbReference type="PROSITE" id="PS51462">
    <property type="entry name" value="NUDIX"/>
    <property type="match status" value="1"/>
</dbReference>
<gene>
    <name evidence="14" type="ORF">METZ01_LOCUS426447</name>
</gene>
<evidence type="ECO:0000256" key="4">
    <source>
        <dbReference type="ARBA" id="ARBA00022705"/>
    </source>
</evidence>
<dbReference type="InterPro" id="IPR015797">
    <property type="entry name" value="NUDIX_hydrolase-like_dom_sf"/>
</dbReference>
<reference evidence="14" key="1">
    <citation type="submission" date="2018-05" db="EMBL/GenBank/DDBJ databases">
        <authorList>
            <person name="Lanie J.A."/>
            <person name="Ng W.-L."/>
            <person name="Kazmierczak K.M."/>
            <person name="Andrzejewski T.M."/>
            <person name="Davidsen T.M."/>
            <person name="Wayne K.J."/>
            <person name="Tettelin H."/>
            <person name="Glass J.I."/>
            <person name="Rusch D."/>
            <person name="Podicherti R."/>
            <person name="Tsui H.-C.T."/>
            <person name="Winkler M.E."/>
        </authorList>
    </citation>
    <scope>NUCLEOTIDE SEQUENCE</scope>
</reference>
<organism evidence="14">
    <name type="scientific">marine metagenome</name>
    <dbReference type="NCBI Taxonomy" id="408172"/>
    <lineage>
        <taxon>unclassified sequences</taxon>
        <taxon>metagenomes</taxon>
        <taxon>ecological metagenomes</taxon>
    </lineage>
</organism>
<dbReference type="AlphaFoldDB" id="A0A382XRH9"/>
<keyword evidence="4" id="KW-0235">DNA replication</keyword>
<dbReference type="GO" id="GO:0006281">
    <property type="term" value="P:DNA repair"/>
    <property type="evidence" value="ECO:0007669"/>
    <property type="project" value="UniProtKB-KW"/>
</dbReference>
<evidence type="ECO:0000256" key="2">
    <source>
        <dbReference type="ARBA" id="ARBA00005582"/>
    </source>
</evidence>
<comment type="similarity">
    <text evidence="2">Belongs to the Nudix hydrolase family.</text>
</comment>
<dbReference type="InterPro" id="IPR000086">
    <property type="entry name" value="NUDIX_hydrolase_dom"/>
</dbReference>
<keyword evidence="6" id="KW-0227">DNA damage</keyword>
<comment type="catalytic activity">
    <reaction evidence="10">
        <text>8-oxo-dGTP + H2O = 8-oxo-dGMP + diphosphate + H(+)</text>
        <dbReference type="Rhea" id="RHEA:31575"/>
        <dbReference type="ChEBI" id="CHEBI:15377"/>
        <dbReference type="ChEBI" id="CHEBI:15378"/>
        <dbReference type="ChEBI" id="CHEBI:33019"/>
        <dbReference type="ChEBI" id="CHEBI:63224"/>
        <dbReference type="ChEBI" id="CHEBI:77896"/>
        <dbReference type="EC" id="3.6.1.55"/>
    </reaction>
</comment>
<dbReference type="GO" id="GO:0006260">
    <property type="term" value="P:DNA replication"/>
    <property type="evidence" value="ECO:0007669"/>
    <property type="project" value="UniProtKB-KW"/>
</dbReference>
<evidence type="ECO:0000256" key="3">
    <source>
        <dbReference type="ARBA" id="ARBA00022457"/>
    </source>
</evidence>
<feature type="non-terminal residue" evidence="14">
    <location>
        <position position="50"/>
    </location>
</feature>
<sequence length="50" mass="5597">MSYVKVVAGVFFDQDRFLIARRRAGKSQAGKWEFPGGKIEHGETPEESLA</sequence>
<keyword evidence="7" id="KW-0378">Hydrolase</keyword>
<dbReference type="GO" id="GO:0035539">
    <property type="term" value="F:8-oxo-7,8-dihydrodeoxyguanosine triphosphate pyrophosphatase activity"/>
    <property type="evidence" value="ECO:0007669"/>
    <property type="project" value="UniProtKB-EC"/>
</dbReference>
<feature type="region of interest" description="Disordered" evidence="12">
    <location>
        <begin position="24"/>
        <end position="50"/>
    </location>
</feature>
<evidence type="ECO:0000259" key="13">
    <source>
        <dbReference type="PROSITE" id="PS51462"/>
    </source>
</evidence>
<evidence type="ECO:0000256" key="8">
    <source>
        <dbReference type="ARBA" id="ARBA00022842"/>
    </source>
</evidence>
<comment type="cofactor">
    <cofactor evidence="1">
        <name>Mg(2+)</name>
        <dbReference type="ChEBI" id="CHEBI:18420"/>
    </cofactor>
</comment>
<dbReference type="GO" id="GO:0044716">
    <property type="term" value="F:8-oxo-GDP phosphatase activity"/>
    <property type="evidence" value="ECO:0007669"/>
    <property type="project" value="TreeGrafter"/>
</dbReference>
<protein>
    <recommendedName>
        <fullName evidence="11">8-oxo-dGTP diphosphatase</fullName>
        <ecNumber evidence="11">3.6.1.55</ecNumber>
    </recommendedName>
</protein>
<dbReference type="InterPro" id="IPR047127">
    <property type="entry name" value="MutT-like"/>
</dbReference>
<dbReference type="GO" id="GO:0044715">
    <property type="term" value="F:8-oxo-dGDP phosphatase activity"/>
    <property type="evidence" value="ECO:0007669"/>
    <property type="project" value="TreeGrafter"/>
</dbReference>
<dbReference type="PANTHER" id="PTHR47707">
    <property type="entry name" value="8-OXO-DGTP DIPHOSPHATASE"/>
    <property type="match status" value="1"/>
</dbReference>
<evidence type="ECO:0000313" key="14">
    <source>
        <dbReference type="EMBL" id="SVD73593.1"/>
    </source>
</evidence>